<feature type="compositionally biased region" description="Polar residues" evidence="2">
    <location>
        <begin position="1634"/>
        <end position="1648"/>
    </location>
</feature>
<feature type="region of interest" description="Disordered" evidence="2">
    <location>
        <begin position="1523"/>
        <end position="1586"/>
    </location>
</feature>
<feature type="compositionally biased region" description="Basic and acidic residues" evidence="2">
    <location>
        <begin position="247"/>
        <end position="269"/>
    </location>
</feature>
<evidence type="ECO:0000259" key="3">
    <source>
        <dbReference type="PROSITE" id="PS50042"/>
    </source>
</evidence>
<proteinExistence type="predicted"/>
<dbReference type="SUPFAM" id="SSF51206">
    <property type="entry name" value="cAMP-binding domain-like"/>
    <property type="match status" value="1"/>
</dbReference>
<feature type="compositionally biased region" description="Pro residues" evidence="2">
    <location>
        <begin position="1807"/>
        <end position="1824"/>
    </location>
</feature>
<keyword evidence="1" id="KW-0175">Coiled coil</keyword>
<evidence type="ECO:0000259" key="4">
    <source>
        <dbReference type="PROSITE" id="PS50222"/>
    </source>
</evidence>
<evidence type="ECO:0000256" key="1">
    <source>
        <dbReference type="SAM" id="Coils"/>
    </source>
</evidence>
<dbReference type="PANTHER" id="PTHR45733">
    <property type="entry name" value="FORMIN-J"/>
    <property type="match status" value="1"/>
</dbReference>
<feature type="region of interest" description="Disordered" evidence="2">
    <location>
        <begin position="394"/>
        <end position="427"/>
    </location>
</feature>
<dbReference type="InterPro" id="IPR051144">
    <property type="entry name" value="Formin_homology_domain"/>
</dbReference>
<dbReference type="InterPro" id="IPR002048">
    <property type="entry name" value="EF_hand_dom"/>
</dbReference>
<dbReference type="PROSITE" id="PS50222">
    <property type="entry name" value="EF_HAND_2"/>
    <property type="match status" value="2"/>
</dbReference>
<feature type="region of interest" description="Disordered" evidence="2">
    <location>
        <begin position="202"/>
        <end position="340"/>
    </location>
</feature>
<dbReference type="PROSITE" id="PS50042">
    <property type="entry name" value="CNMP_BINDING_3"/>
    <property type="match status" value="1"/>
</dbReference>
<accession>A0A0G4I2R9</accession>
<feature type="coiled-coil region" evidence="1">
    <location>
        <begin position="118"/>
        <end position="166"/>
    </location>
</feature>
<dbReference type="EMBL" id="CDMZ01004860">
    <property type="protein sequence ID" value="CEM51132.1"/>
    <property type="molecule type" value="Genomic_DNA"/>
</dbReference>
<evidence type="ECO:0000256" key="2">
    <source>
        <dbReference type="SAM" id="MobiDB-lite"/>
    </source>
</evidence>
<feature type="compositionally biased region" description="Basic and acidic residues" evidence="2">
    <location>
        <begin position="406"/>
        <end position="423"/>
    </location>
</feature>
<dbReference type="Gene3D" id="2.60.120.10">
    <property type="entry name" value="Jelly Rolls"/>
    <property type="match status" value="1"/>
</dbReference>
<gene>
    <name evidence="5" type="ORF">Cvel_10410</name>
</gene>
<feature type="compositionally biased region" description="Low complexity" evidence="2">
    <location>
        <begin position="316"/>
        <end position="328"/>
    </location>
</feature>
<dbReference type="GO" id="GO:0005509">
    <property type="term" value="F:calcium ion binding"/>
    <property type="evidence" value="ECO:0007669"/>
    <property type="project" value="InterPro"/>
</dbReference>
<dbReference type="InterPro" id="IPR011992">
    <property type="entry name" value="EF-hand-dom_pair"/>
</dbReference>
<evidence type="ECO:0000313" key="5">
    <source>
        <dbReference type="EMBL" id="CEM51132.1"/>
    </source>
</evidence>
<dbReference type="VEuPathDB" id="CryptoDB:Cvel_10410"/>
<feature type="compositionally biased region" description="Basic and acidic residues" evidence="2">
    <location>
        <begin position="206"/>
        <end position="218"/>
    </location>
</feature>
<feature type="region of interest" description="Disordered" evidence="2">
    <location>
        <begin position="1444"/>
        <end position="1482"/>
    </location>
</feature>
<feature type="domain" description="Cyclic nucleotide-binding" evidence="3">
    <location>
        <begin position="1299"/>
        <end position="1405"/>
    </location>
</feature>
<organism evidence="5">
    <name type="scientific">Chromera velia CCMP2878</name>
    <dbReference type="NCBI Taxonomy" id="1169474"/>
    <lineage>
        <taxon>Eukaryota</taxon>
        <taxon>Sar</taxon>
        <taxon>Alveolata</taxon>
        <taxon>Colpodellida</taxon>
        <taxon>Chromeraceae</taxon>
        <taxon>Chromera</taxon>
    </lineage>
</organism>
<dbReference type="SMART" id="SM00054">
    <property type="entry name" value="EFh"/>
    <property type="match status" value="2"/>
</dbReference>
<protein>
    <recommendedName>
        <fullName evidence="6">Cyclic nucleotide-binding domain-containing protein</fullName>
    </recommendedName>
</protein>
<dbReference type="Gene3D" id="1.10.238.10">
    <property type="entry name" value="EF-hand"/>
    <property type="match status" value="2"/>
</dbReference>
<name>A0A0G4I2R9_9ALVE</name>
<dbReference type="Pfam" id="PF00027">
    <property type="entry name" value="cNMP_binding"/>
    <property type="match status" value="1"/>
</dbReference>
<dbReference type="InterPro" id="IPR000595">
    <property type="entry name" value="cNMP-bd_dom"/>
</dbReference>
<dbReference type="InterPro" id="IPR014710">
    <property type="entry name" value="RmlC-like_jellyroll"/>
</dbReference>
<dbReference type="SMART" id="SM00100">
    <property type="entry name" value="cNMP"/>
    <property type="match status" value="1"/>
</dbReference>
<evidence type="ECO:0008006" key="6">
    <source>
        <dbReference type="Google" id="ProtNLM"/>
    </source>
</evidence>
<feature type="coiled-coil region" evidence="1">
    <location>
        <begin position="725"/>
        <end position="825"/>
    </location>
</feature>
<reference evidence="5" key="1">
    <citation type="submission" date="2014-11" db="EMBL/GenBank/DDBJ databases">
        <authorList>
            <person name="Otto D Thomas"/>
            <person name="Naeem Raeece"/>
        </authorList>
    </citation>
    <scope>NUCLEOTIDE SEQUENCE</scope>
</reference>
<feature type="coiled-coil region" evidence="1">
    <location>
        <begin position="624"/>
        <end position="692"/>
    </location>
</feature>
<feature type="compositionally biased region" description="Pro residues" evidence="2">
    <location>
        <begin position="1683"/>
        <end position="1696"/>
    </location>
</feature>
<feature type="region of interest" description="Disordered" evidence="2">
    <location>
        <begin position="1600"/>
        <end position="1843"/>
    </location>
</feature>
<feature type="domain" description="EF-hand" evidence="4">
    <location>
        <begin position="1104"/>
        <end position="1139"/>
    </location>
</feature>
<feature type="domain" description="EF-hand" evidence="4">
    <location>
        <begin position="923"/>
        <end position="958"/>
    </location>
</feature>
<dbReference type="InterPro" id="IPR018490">
    <property type="entry name" value="cNMP-bd_dom_sf"/>
</dbReference>
<dbReference type="CDD" id="cd00038">
    <property type="entry name" value="CAP_ED"/>
    <property type="match status" value="1"/>
</dbReference>
<dbReference type="SUPFAM" id="SSF47473">
    <property type="entry name" value="EF-hand"/>
    <property type="match status" value="2"/>
</dbReference>
<sequence>MSVRSPRSQKGTPRLMGVEGQSAFVDWHHILSTAAFSIQADDQTAASLQKKEKALLDKLALSLLDLGELASDHADRKQVERVLGCVSKLAKLRESTELVVNSKDRLSAYYQATEGAREEGKERELEETRLQLKDCESVLSERTGEMNLAIQRAASLRKELDQMTAAKGQAEFQTAFYRKIAENSKAKAKSRLLDKMQAMFKHRKSEVRATVKARKEGEAGGGAKKRKSMKAEGEGTKDQQGSSVGRGDGKGNEGRGELETITEGDHETDVASDPDGSQTNGENGQEGDREADINSDEEQASSDSDQAEKGHKPANRSRGGLLRLLSGKPPRRRDLSRLFQDPSMMMRSVTENVMKEMELDPEDPEARVILPLHSQIQIETVHGRNLREILEGIRGSAEGTEGDGTGGEKGKGMNADEKGEVQGKKGGNGISCRCEEALEELLGLARFGFASMEKGALVQRAELLEFERDQVIIRLQETAGKLEELKFRIANDPSKSGALTDGDRGRMLAEVTKAERRAAVAELVDSLKRFSATLASVKKRREKSARLLLPSIEADCKVTSALCEKAGDPSSRLDAFSMQLPGLDHLEPAGASASHWTQQDTEALQDLDREAATRAFSPKEREALDLLARAKAQLQADRAKLRRLNEVVHSLMEDNEELELRLTEREAKIASLEKKAQLCDRLLKEKEDAQTKLSIEIEDEDEYQKWMIFKDKEKVKQQVDVPCLLRALQESLDLWQRDRRRLTEALEGKEEAERQLENTFRGRKQEEEALQNAAALETALVEVQRGRMMDLDDFRERLTRSEHRAETLQENLEKTSQQRTELLEMLHTIGSESGEILRENQEMKNVYGRFKNLLHERIEEKEQERSSMKTRDRHTTRSLYVCRLVSLHFSTAMRGFLFLDKTQSGAFRYPEFKDRVKSLHPQCPQQMVQQAFDALDPTGDGNVTTSEFLSVVRADKPRDFLELTLRLREFGEGSLATALGAAADDPVTLDQEISQKGFVSFTKQCGFDLKETERIWEKLDRGNAGFVTIGDILEEEEHARKEANADRLENEVVQHPAVLLLRQVISPNFEDEITSFVAAAHHKKKLDKRSFKRFFTQLDHQKVLSDKKLEEAFAVIDEKRDGDLSLADWVKGFRKGKSPSPEELFYRLAKVTAGDLGAALGASGAKEGGEISLDAFQRLGNKVGFSREESEEVFREIAGNTADSIALQKILDAVERWRRGGGWREGDGSAPPPPTATGARWRLAGGEDQDFAIDEALMPREDPKNVRTRQTLDSEDPNWEEIQPADLVRAMATLRRCAVLNELEEDTLLEMCSRGLEKRIYRRLGDCVIRQHEPADRWFLIEEGRVAVVAVDDFGRRSPVAFIREGEMFGEMGVVSGRVRSKDVVVARTPLTLYSLKDNLFLRYFDTPEKRQKFLDYANARAMSETKITVVRPRTQGMQTMLKHEVSQQADLPTPREERETQTPSVLYRPGISPEDTPWSRRLQEGLSPDEMRVEQEMQTKAPFPGAIFEDPQWEHESAAVYERMRPKAPPPKPKEKELPPRPKARPGQATGSSDAKGGTDSSAGRKKKASPVTSAAGGEVKQNHYVAVVVDPWQKKTVQERKFSVPSVGSPPPSHRGASGKRGSVGAAPLPPTSSAQQSRNMQSKSPTPVPGASPDTSAALRPPAPTSPRFADEPSSHKPARPSPPSSGPIPPSEPAATAAAVPTQSPGAPLREFLVPPDESGDPFVSSDPDEDVMALLLRGKEDRYKGTSQSQGSQGTAGGYRRRRSRDSAGGGSPRRPSVPGGPPGGPRRSSVASTGSASLQRPKPPGPPPPSMVPPPQGTPFPRDAHFVGESSDDGAWP</sequence>